<dbReference type="GO" id="GO:0005829">
    <property type="term" value="C:cytosol"/>
    <property type="evidence" value="ECO:0007669"/>
    <property type="project" value="TreeGrafter"/>
</dbReference>
<dbReference type="PANTHER" id="PTHR11078">
    <property type="entry name" value="N UTILIZATION SUBSTANCE PROTEIN B-RELATED"/>
    <property type="match status" value="1"/>
</dbReference>
<evidence type="ECO:0000256" key="5">
    <source>
        <dbReference type="ARBA" id="ARBA00023163"/>
    </source>
</evidence>
<dbReference type="PANTHER" id="PTHR11078:SF3">
    <property type="entry name" value="ANTITERMINATION NUSB DOMAIN-CONTAINING PROTEIN"/>
    <property type="match status" value="1"/>
</dbReference>
<dbReference type="HAMAP" id="MF_00073">
    <property type="entry name" value="NusB"/>
    <property type="match status" value="1"/>
</dbReference>
<name>A0A0F9PX51_9ZZZZ</name>
<dbReference type="NCBIfam" id="TIGR01951">
    <property type="entry name" value="nusB"/>
    <property type="match status" value="1"/>
</dbReference>
<dbReference type="AlphaFoldDB" id="A0A0F9PX51"/>
<keyword evidence="4" id="KW-0805">Transcription regulation</keyword>
<sequence>MDRRTRARELAMQALYQLDVLGDYFLDELGLFLKENADDDAVYGMADEWSRQAWANVGVCDELIKTAAIKWELSRLSSVDRSILRLAAYQLRFCPDIPGKVVINEAIEIAKKYSSEQSPRFVNGVLDAILRNLRTEKQT</sequence>
<dbReference type="EMBL" id="LAZR01004779">
    <property type="protein sequence ID" value="KKN05636.1"/>
    <property type="molecule type" value="Genomic_DNA"/>
</dbReference>
<dbReference type="SUPFAM" id="SSF48013">
    <property type="entry name" value="NusB-like"/>
    <property type="match status" value="1"/>
</dbReference>
<comment type="caution">
    <text evidence="7">The sequence shown here is derived from an EMBL/GenBank/DDBJ whole genome shotgun (WGS) entry which is preliminary data.</text>
</comment>
<reference evidence="7" key="1">
    <citation type="journal article" date="2015" name="Nature">
        <title>Complex archaea that bridge the gap between prokaryotes and eukaryotes.</title>
        <authorList>
            <person name="Spang A."/>
            <person name="Saw J.H."/>
            <person name="Jorgensen S.L."/>
            <person name="Zaremba-Niedzwiedzka K."/>
            <person name="Martijn J."/>
            <person name="Lind A.E."/>
            <person name="van Eijk R."/>
            <person name="Schleper C."/>
            <person name="Guy L."/>
            <person name="Ettema T.J."/>
        </authorList>
    </citation>
    <scope>NUCLEOTIDE SEQUENCE</scope>
</reference>
<keyword evidence="3" id="KW-0694">RNA-binding</keyword>
<evidence type="ECO:0000256" key="3">
    <source>
        <dbReference type="ARBA" id="ARBA00022884"/>
    </source>
</evidence>
<dbReference type="Gene3D" id="1.10.940.10">
    <property type="entry name" value="NusB-like"/>
    <property type="match status" value="1"/>
</dbReference>
<dbReference type="GO" id="GO:0006353">
    <property type="term" value="P:DNA-templated transcription termination"/>
    <property type="evidence" value="ECO:0007669"/>
    <property type="project" value="InterPro"/>
</dbReference>
<dbReference type="InterPro" id="IPR011605">
    <property type="entry name" value="NusB_fam"/>
</dbReference>
<gene>
    <name evidence="7" type="ORF">LCGC14_1085360</name>
</gene>
<organism evidence="7">
    <name type="scientific">marine sediment metagenome</name>
    <dbReference type="NCBI Taxonomy" id="412755"/>
    <lineage>
        <taxon>unclassified sequences</taxon>
        <taxon>metagenomes</taxon>
        <taxon>ecological metagenomes</taxon>
    </lineage>
</organism>
<dbReference type="GO" id="GO:0003723">
    <property type="term" value="F:RNA binding"/>
    <property type="evidence" value="ECO:0007669"/>
    <property type="project" value="UniProtKB-KW"/>
</dbReference>
<evidence type="ECO:0000256" key="2">
    <source>
        <dbReference type="ARBA" id="ARBA00022814"/>
    </source>
</evidence>
<keyword evidence="2" id="KW-0889">Transcription antitermination</keyword>
<evidence type="ECO:0000256" key="4">
    <source>
        <dbReference type="ARBA" id="ARBA00023015"/>
    </source>
</evidence>
<comment type="similarity">
    <text evidence="1">Belongs to the NusB family.</text>
</comment>
<protein>
    <recommendedName>
        <fullName evidence="6">NusB/RsmB/TIM44 domain-containing protein</fullName>
    </recommendedName>
</protein>
<evidence type="ECO:0000313" key="7">
    <source>
        <dbReference type="EMBL" id="KKN05636.1"/>
    </source>
</evidence>
<dbReference type="InterPro" id="IPR006027">
    <property type="entry name" value="NusB_RsmB_TIM44"/>
</dbReference>
<dbReference type="InterPro" id="IPR035926">
    <property type="entry name" value="NusB-like_sf"/>
</dbReference>
<evidence type="ECO:0000259" key="6">
    <source>
        <dbReference type="Pfam" id="PF01029"/>
    </source>
</evidence>
<keyword evidence="5" id="KW-0804">Transcription</keyword>
<dbReference type="Pfam" id="PF01029">
    <property type="entry name" value="NusB"/>
    <property type="match status" value="1"/>
</dbReference>
<proteinExistence type="inferred from homology"/>
<dbReference type="GO" id="GO:0031564">
    <property type="term" value="P:transcription antitermination"/>
    <property type="evidence" value="ECO:0007669"/>
    <property type="project" value="UniProtKB-KW"/>
</dbReference>
<accession>A0A0F9PX51</accession>
<feature type="domain" description="NusB/RsmB/TIM44" evidence="6">
    <location>
        <begin position="6"/>
        <end position="131"/>
    </location>
</feature>
<evidence type="ECO:0000256" key="1">
    <source>
        <dbReference type="ARBA" id="ARBA00005952"/>
    </source>
</evidence>